<keyword evidence="3" id="KW-0812">Transmembrane</keyword>
<dbReference type="EMBL" id="CP048649">
    <property type="protein sequence ID" value="QIB69897.1"/>
    <property type="molecule type" value="Genomic_DNA"/>
</dbReference>
<evidence type="ECO:0000256" key="1">
    <source>
        <dbReference type="PIRNR" id="PIRNR018571"/>
    </source>
</evidence>
<sequence length="276" mass="30340">MEVYGEYLFMENFLMGLLILHLAGKIAGLVTSKKRLAAGGVLCGLFSFILFVPNLGMGMGTLVKLLFSALLAWVVFHKKIFRAMVLIYLVSAFMGGMTILLLYLTRISGMTSNAVLYIGDIGYVNVAFGAVVSWLLVLAFSRVMAVKQLRERIFTEVIIEIGGHQLVHRALIDSGNFLREPLSGKAVVVISKGAAAQLKQLEDADLSRRYCLIPYNSIGVSHGLLEGYRVDNARVEGRNLGSVVVAVYDREFCRLGEEETYEILLSKDFLMGGIAS</sequence>
<dbReference type="GO" id="GO:0030436">
    <property type="term" value="P:asexual sporulation"/>
    <property type="evidence" value="ECO:0007669"/>
    <property type="project" value="InterPro"/>
</dbReference>
<dbReference type="GO" id="GO:0005886">
    <property type="term" value="C:plasma membrane"/>
    <property type="evidence" value="ECO:0007669"/>
    <property type="project" value="UniProtKB-SubCell"/>
</dbReference>
<organism evidence="4 5">
    <name type="scientific">Aminipila butyrica</name>
    <dbReference type="NCBI Taxonomy" id="433296"/>
    <lineage>
        <taxon>Bacteria</taxon>
        <taxon>Bacillati</taxon>
        <taxon>Bacillota</taxon>
        <taxon>Clostridia</taxon>
        <taxon>Peptostreptococcales</taxon>
        <taxon>Anaerovoracaceae</taxon>
        <taxon>Aminipila</taxon>
    </lineage>
</organism>
<keyword evidence="3" id="KW-1133">Transmembrane helix</keyword>
<comment type="function">
    <text evidence="1">Probable aspartic protease that is responsible for the proteolytic cleavage of the RNA polymerase sigma E factor (SigE/spoIIGB) to yield the active peptide in the mother cell during sporulation. Responds to a signal from the forespore that is triggered by the extracellular signal protein SpoIIR.</text>
</comment>
<dbReference type="PIRSF" id="PIRSF018571">
    <property type="entry name" value="SpoIIGA"/>
    <property type="match status" value="1"/>
</dbReference>
<keyword evidence="1" id="KW-0749">Sporulation</keyword>
<feature type="active site" evidence="2">
    <location>
        <position position="173"/>
    </location>
</feature>
<dbReference type="KEGG" id="abut:Ami103574_11430"/>
<dbReference type="GO" id="GO:0030435">
    <property type="term" value="P:sporulation resulting in formation of a cellular spore"/>
    <property type="evidence" value="ECO:0007669"/>
    <property type="project" value="UniProtKB-KW"/>
</dbReference>
<comment type="similarity">
    <text evidence="1">Belongs to the peptidase U4 family.</text>
</comment>
<dbReference type="Pfam" id="PF03419">
    <property type="entry name" value="Peptidase_U4"/>
    <property type="match status" value="1"/>
</dbReference>
<evidence type="ECO:0000313" key="4">
    <source>
        <dbReference type="EMBL" id="QIB69897.1"/>
    </source>
</evidence>
<keyword evidence="1 3" id="KW-0472">Membrane</keyword>
<dbReference type="EC" id="3.4.23.-" evidence="1"/>
<keyword evidence="1" id="KW-1003">Cell membrane</keyword>
<feature type="transmembrane region" description="Helical" evidence="3">
    <location>
        <begin position="36"/>
        <end position="52"/>
    </location>
</feature>
<keyword evidence="1" id="KW-0378">Hydrolase</keyword>
<feature type="transmembrane region" description="Helical" evidence="3">
    <location>
        <begin position="116"/>
        <end position="140"/>
    </location>
</feature>
<gene>
    <name evidence="4" type="ORF">Ami103574_11430</name>
</gene>
<comment type="subcellular location">
    <subcellularLocation>
        <location evidence="1">Cell membrane</location>
    </subcellularLocation>
</comment>
<evidence type="ECO:0000256" key="2">
    <source>
        <dbReference type="PIRSR" id="PIRSR018571-1"/>
    </source>
</evidence>
<feature type="transmembrane region" description="Helical" evidence="3">
    <location>
        <begin position="58"/>
        <end position="76"/>
    </location>
</feature>
<dbReference type="InterPro" id="IPR005081">
    <property type="entry name" value="SpoIIGA"/>
</dbReference>
<reference evidence="4 5" key="1">
    <citation type="submission" date="2020-02" db="EMBL/GenBank/DDBJ databases">
        <authorList>
            <person name="Kim Y.B."/>
            <person name="Roh S.W."/>
        </authorList>
    </citation>
    <scope>NUCLEOTIDE SEQUENCE [LARGE SCALE GENOMIC DNA]</scope>
    <source>
        <strain evidence="4 5">DSM 103574</strain>
    </source>
</reference>
<dbReference type="RefSeq" id="WP_163067137.1">
    <property type="nucleotide sequence ID" value="NZ_CP048649.1"/>
</dbReference>
<keyword evidence="1" id="KW-0645">Protease</keyword>
<evidence type="ECO:0000313" key="5">
    <source>
        <dbReference type="Proteomes" id="UP000466848"/>
    </source>
</evidence>
<dbReference type="Proteomes" id="UP000466848">
    <property type="component" value="Chromosome"/>
</dbReference>
<evidence type="ECO:0000256" key="3">
    <source>
        <dbReference type="SAM" id="Phobius"/>
    </source>
</evidence>
<protein>
    <recommendedName>
        <fullName evidence="1">Sporulation sigma-E factor-processing peptidase</fullName>
        <ecNumber evidence="1">3.4.23.-</ecNumber>
    </recommendedName>
    <alternativeName>
        <fullName evidence="1">Membrane-associated aspartic protease</fullName>
    </alternativeName>
    <alternativeName>
        <fullName evidence="1">Stage II sporulation protein GA</fullName>
    </alternativeName>
</protein>
<dbReference type="GO" id="GO:0006508">
    <property type="term" value="P:proteolysis"/>
    <property type="evidence" value="ECO:0007669"/>
    <property type="project" value="UniProtKB-KW"/>
</dbReference>
<dbReference type="GO" id="GO:0004190">
    <property type="term" value="F:aspartic-type endopeptidase activity"/>
    <property type="evidence" value="ECO:0007669"/>
    <property type="project" value="UniProtKB-KW"/>
</dbReference>
<proteinExistence type="inferred from homology"/>
<keyword evidence="5" id="KW-1185">Reference proteome</keyword>
<keyword evidence="1" id="KW-0064">Aspartyl protease</keyword>
<dbReference type="AlphaFoldDB" id="A0A858BWE0"/>
<feature type="transmembrane region" description="Helical" evidence="3">
    <location>
        <begin position="83"/>
        <end position="104"/>
    </location>
</feature>
<accession>A0A858BWE0</accession>
<feature type="transmembrane region" description="Helical" evidence="3">
    <location>
        <begin position="6"/>
        <end position="24"/>
    </location>
</feature>
<name>A0A858BWE0_9FIRM</name>